<dbReference type="KEGG" id="abac:LuPra_05468"/>
<dbReference type="OrthoDB" id="98258at2"/>
<dbReference type="STRING" id="1855912.LuPra_05468"/>
<sequence length="1384" mass="151875">MPDEPTSTPPDPEPPVPDEAPAPGDTSTSPRPSPRVRGRKRRLALHLSKRASALLIATVAAALVSVLAIDLGPSLRGLAEREGSKRLQRPLHIGGLSVRLLRGQFIVERLRIDGLTPSDAPFFVAERITIGMPWWSIVFGELVIQDVSMSDWTMTIEQFPGGRHNFPKLTLPQSGGKKRFVTTVRQFTGTRGRVHYTDYGMPWSVDARNLELSIAKSDKYRGTAKFRDGVIAIMKYEPMWAHMQTGFVIDGGRVLLPRIDLQADGSTSRIRGNVNVANWPEQVYDVERSTIDFARMRALFFANRDFLLQGTGQFSGRFALGKGFRELRGRFQSARTRLTRFDFDDVRGSLLWTRDKFEVIESRMAFAGGQLDLNYKFAPLGAPTPAHQRLDARYTGVDVAAVSRVIGLEGMEVAGRADGRHLLDFPSGRFDLRTGDGEVVVNAPDGQRMQGRELIDLTGAPPLPTPLIDRDAPLGRLPIVADLHYRYEGGRIDVARSYAATPETYVEFSGRTEALESSNFDFHVTSRDWQESDKLLAGIMTAAGARTRPVVVGGSGTFDGTMTGRFRAPHIEGQFAGRNLRGWDVNWGTARTSLVVENSYVDIADAEIDSGDARMRVQGRFSLGFPRRDGGEEIRARIQMSGWPLRDLRHAFVLDDYPVDGPLSGDFQLQGDYRGPMGFGRLRIENGVGYDESFDTATSALRFDGLGVFLDDIVITKSAGHVNGTAYVAWAGTYRFKVEGQGIPVASVHALTWEGVPLTGRLRMVAEGDATFQAPRYDVRASIDDLYVGDEGIGQVTAQLSIRDRQMYIDALEMASSRLAVSGTGRMPFDDDADSDITLTFVDTSLDPYIRVFSPTFSPFTSMVGSGMLHVVGPFNDSARLKGDLRLDAVRLRLIDYQIRNDGPVRLALGQDRLQIDRMRLIGEGTRLDVVGDLDLGTERMSIRMLGDANLGLLQGFLSDVRASGGAEVSAEISGPWRSPVVGGSALISDGRLRYAGLPHSLEAINGTVHFDTGGASLEGVTARLGGGPVRFGGRVTFTGVSPSEFNVTATGYEMRIRYPEGFRSIIDAQLALRGPLAQPTLSGTVNVRDAVLTRSIDTSGTGVFGLAAGGLTTTAAATTAASYPLRYDLRVTAPSTLRIENNTARLVSSADLTLRGTYDRPQLFGRAEVERGEVFFEGKRYNVRRGVIDFSNPTRIEPFFDIEAETRAQVPGQIYNVTFRVSGTPDRFVFDLSSDPPLNAVDIMALLFGDVRDPVNAELRALRAPNQTEQDLIAARAARLLASPISENVSRVAEQALGVDSVQITPSLVNIGQQSSRLSPGARLTIGKRISERLYLTFAQLLTSEQRDQLILLEFTQNDRLSWIVSQNEDDTYAIDVRVRHVF</sequence>
<reference evidence="9" key="2">
    <citation type="submission" date="2016-04" db="EMBL/GenBank/DDBJ databases">
        <title>First Complete Genome Sequence of a Subdivision 6 Acidobacterium.</title>
        <authorList>
            <person name="Huang S."/>
            <person name="Vieira S."/>
            <person name="Bunk B."/>
            <person name="Riedel T."/>
            <person name="Sproeer C."/>
            <person name="Overmann J."/>
        </authorList>
    </citation>
    <scope>NUCLEOTIDE SEQUENCE [LARGE SCALE GENOMIC DNA]</scope>
    <source>
        <strain evidence="9">DSM 100886 HEG_-6_39</strain>
    </source>
</reference>
<feature type="compositionally biased region" description="Low complexity" evidence="5">
    <location>
        <begin position="21"/>
        <end position="30"/>
    </location>
</feature>
<dbReference type="Pfam" id="PF04357">
    <property type="entry name" value="TamB"/>
    <property type="match status" value="1"/>
</dbReference>
<evidence type="ECO:0000256" key="5">
    <source>
        <dbReference type="SAM" id="MobiDB-lite"/>
    </source>
</evidence>
<keyword evidence="2 6" id="KW-0812">Transmembrane</keyword>
<evidence type="ECO:0000313" key="9">
    <source>
        <dbReference type="Proteomes" id="UP000076079"/>
    </source>
</evidence>
<dbReference type="Proteomes" id="UP000076079">
    <property type="component" value="Chromosome"/>
</dbReference>
<evidence type="ECO:0000256" key="4">
    <source>
        <dbReference type="ARBA" id="ARBA00023136"/>
    </source>
</evidence>
<feature type="compositionally biased region" description="Pro residues" evidence="5">
    <location>
        <begin position="7"/>
        <end position="20"/>
    </location>
</feature>
<evidence type="ECO:0000256" key="3">
    <source>
        <dbReference type="ARBA" id="ARBA00022989"/>
    </source>
</evidence>
<feature type="region of interest" description="Disordered" evidence="5">
    <location>
        <begin position="1"/>
        <end position="40"/>
    </location>
</feature>
<accession>A0A143PU69</accession>
<dbReference type="EMBL" id="CP015136">
    <property type="protein sequence ID" value="AMY12195.1"/>
    <property type="molecule type" value="Genomic_DNA"/>
</dbReference>
<feature type="transmembrane region" description="Helical" evidence="6">
    <location>
        <begin position="51"/>
        <end position="69"/>
    </location>
</feature>
<keyword evidence="3 6" id="KW-1133">Transmembrane helix</keyword>
<evidence type="ECO:0000313" key="8">
    <source>
        <dbReference type="EMBL" id="AMY12195.1"/>
    </source>
</evidence>
<proteinExistence type="predicted"/>
<dbReference type="PANTHER" id="PTHR36985:SF1">
    <property type="entry name" value="TRANSLOCATION AND ASSEMBLY MODULE SUBUNIT TAMB"/>
    <property type="match status" value="1"/>
</dbReference>
<dbReference type="GO" id="GO:0009306">
    <property type="term" value="P:protein secretion"/>
    <property type="evidence" value="ECO:0007669"/>
    <property type="project" value="InterPro"/>
</dbReference>
<dbReference type="GO" id="GO:0097347">
    <property type="term" value="C:TAM protein secretion complex"/>
    <property type="evidence" value="ECO:0007669"/>
    <property type="project" value="TreeGrafter"/>
</dbReference>
<evidence type="ECO:0000256" key="6">
    <source>
        <dbReference type="SAM" id="Phobius"/>
    </source>
</evidence>
<keyword evidence="9" id="KW-1185">Reference proteome</keyword>
<name>A0A143PU69_LUTPR</name>
<evidence type="ECO:0000256" key="2">
    <source>
        <dbReference type="ARBA" id="ARBA00022692"/>
    </source>
</evidence>
<comment type="subcellular location">
    <subcellularLocation>
        <location evidence="1">Membrane</location>
        <topology evidence="1">Single-pass membrane protein</topology>
    </subcellularLocation>
</comment>
<reference evidence="8 9" key="1">
    <citation type="journal article" date="2016" name="Genome Announc.">
        <title>First Complete Genome Sequence of a Subdivision 6 Acidobacterium Strain.</title>
        <authorList>
            <person name="Huang S."/>
            <person name="Vieira S."/>
            <person name="Bunk B."/>
            <person name="Riedel T."/>
            <person name="Sproer C."/>
            <person name="Overmann J."/>
        </authorList>
    </citation>
    <scope>NUCLEOTIDE SEQUENCE [LARGE SCALE GENOMIC DNA]</scope>
    <source>
        <strain evidence="9">DSM 100886 HEG_-6_39</strain>
    </source>
</reference>
<evidence type="ECO:0000256" key="1">
    <source>
        <dbReference type="ARBA" id="ARBA00004167"/>
    </source>
</evidence>
<gene>
    <name evidence="8" type="ORF">LuPra_05468</name>
</gene>
<evidence type="ECO:0000259" key="7">
    <source>
        <dbReference type="Pfam" id="PF04357"/>
    </source>
</evidence>
<dbReference type="GO" id="GO:0005886">
    <property type="term" value="C:plasma membrane"/>
    <property type="evidence" value="ECO:0007669"/>
    <property type="project" value="InterPro"/>
</dbReference>
<feature type="domain" description="Translocation and assembly module TamB C-terminal" evidence="7">
    <location>
        <begin position="1020"/>
        <end position="1370"/>
    </location>
</feature>
<dbReference type="PANTHER" id="PTHR36985">
    <property type="entry name" value="TRANSLOCATION AND ASSEMBLY MODULE SUBUNIT TAMB"/>
    <property type="match status" value="1"/>
</dbReference>
<dbReference type="RefSeq" id="WP_110173671.1">
    <property type="nucleotide sequence ID" value="NZ_CP015136.1"/>
</dbReference>
<dbReference type="InterPro" id="IPR007452">
    <property type="entry name" value="TamB_C"/>
</dbReference>
<organism evidence="8 9">
    <name type="scientific">Luteitalea pratensis</name>
    <dbReference type="NCBI Taxonomy" id="1855912"/>
    <lineage>
        <taxon>Bacteria</taxon>
        <taxon>Pseudomonadati</taxon>
        <taxon>Acidobacteriota</taxon>
        <taxon>Vicinamibacteria</taxon>
        <taxon>Vicinamibacterales</taxon>
        <taxon>Vicinamibacteraceae</taxon>
        <taxon>Luteitalea</taxon>
    </lineage>
</organism>
<keyword evidence="4 6" id="KW-0472">Membrane</keyword>
<protein>
    <recommendedName>
        <fullName evidence="7">Translocation and assembly module TamB C-terminal domain-containing protein</fullName>
    </recommendedName>
</protein>